<keyword evidence="4" id="KW-1185">Reference proteome</keyword>
<dbReference type="EMBL" id="CP027860">
    <property type="protein sequence ID" value="AVP98593.1"/>
    <property type="molecule type" value="Genomic_DNA"/>
</dbReference>
<dbReference type="PANTHER" id="PTHR40114:SF1">
    <property type="entry name" value="SLR0698 PROTEIN"/>
    <property type="match status" value="1"/>
</dbReference>
<dbReference type="Gene3D" id="2.40.320.10">
    <property type="entry name" value="Hypothetical Protein Pfu-838710-001"/>
    <property type="match status" value="1"/>
</dbReference>
<proteinExistence type="predicted"/>
<evidence type="ECO:0000313" key="4">
    <source>
        <dbReference type="Proteomes" id="UP000241074"/>
    </source>
</evidence>
<dbReference type="Proteomes" id="UP000241074">
    <property type="component" value="Chromosome"/>
</dbReference>
<dbReference type="InterPro" id="IPR033469">
    <property type="entry name" value="CYTH-like_dom_sf"/>
</dbReference>
<evidence type="ECO:0000259" key="2">
    <source>
        <dbReference type="PROSITE" id="PS51707"/>
    </source>
</evidence>
<reference evidence="3 4" key="2">
    <citation type="submission" date="2018-03" db="EMBL/GenBank/DDBJ databases">
        <authorList>
            <person name="Keele B.F."/>
        </authorList>
    </citation>
    <scope>NUCLEOTIDE SEQUENCE [LARGE SCALE GENOMIC DNA]</scope>
    <source>
        <strain evidence="3 4">D13</strain>
    </source>
</reference>
<dbReference type="PIRSF" id="PIRSF016487">
    <property type="entry name" value="CYTH_UCP016487"/>
    <property type="match status" value="1"/>
</dbReference>
<dbReference type="KEGG" id="xba:C7S18_15970"/>
<feature type="active site" description="Proton acceptor" evidence="1">
    <location>
        <position position="30"/>
    </location>
</feature>
<dbReference type="CDD" id="cd07891">
    <property type="entry name" value="CYTH-like_CthTTM-like_1"/>
    <property type="match status" value="1"/>
</dbReference>
<dbReference type="OrthoDB" id="9805588at2"/>
<dbReference type="RefSeq" id="WP_106892514.1">
    <property type="nucleotide sequence ID" value="NZ_CP027860.1"/>
</dbReference>
<name>A0A2P1PUS6_9GAMM</name>
<feature type="domain" description="CYTH" evidence="2">
    <location>
        <begin position="2"/>
        <end position="146"/>
    </location>
</feature>
<evidence type="ECO:0000313" key="3">
    <source>
        <dbReference type="EMBL" id="AVP98593.1"/>
    </source>
</evidence>
<dbReference type="PROSITE" id="PS51707">
    <property type="entry name" value="CYTH"/>
    <property type="match status" value="1"/>
</dbReference>
<dbReference type="SUPFAM" id="SSF55154">
    <property type="entry name" value="CYTH-like phosphatases"/>
    <property type="match status" value="1"/>
</dbReference>
<dbReference type="AlphaFoldDB" id="A0A2P1PUS6"/>
<protein>
    <submittedName>
        <fullName evidence="3">CYTH domain protein</fullName>
    </submittedName>
</protein>
<reference evidence="3 4" key="1">
    <citation type="submission" date="2018-03" db="EMBL/GenBank/DDBJ databases">
        <title>Ahniella affigens gen. nov., sp. nov., a gammaproteobacterium isolated from sandy soil near a stream.</title>
        <authorList>
            <person name="Ko Y."/>
            <person name="Kim J.-H."/>
        </authorList>
    </citation>
    <scope>NUCLEOTIDE SEQUENCE [LARGE SCALE GENOMIC DNA]</scope>
    <source>
        <strain evidence="3 4">D13</strain>
    </source>
</reference>
<dbReference type="SMART" id="SM01118">
    <property type="entry name" value="CYTH"/>
    <property type="match status" value="1"/>
</dbReference>
<organism evidence="3 4">
    <name type="scientific">Ahniella affigens</name>
    <dbReference type="NCBI Taxonomy" id="2021234"/>
    <lineage>
        <taxon>Bacteria</taxon>
        <taxon>Pseudomonadati</taxon>
        <taxon>Pseudomonadota</taxon>
        <taxon>Gammaproteobacteria</taxon>
        <taxon>Lysobacterales</taxon>
        <taxon>Rhodanobacteraceae</taxon>
        <taxon>Ahniella</taxon>
    </lineage>
</organism>
<dbReference type="InterPro" id="IPR012042">
    <property type="entry name" value="NeuTTM/CthTTM-like"/>
</dbReference>
<dbReference type="PANTHER" id="PTHR40114">
    <property type="entry name" value="SLR0698 PROTEIN"/>
    <property type="match status" value="1"/>
</dbReference>
<dbReference type="InterPro" id="IPR023577">
    <property type="entry name" value="CYTH_domain"/>
</dbReference>
<dbReference type="Pfam" id="PF01928">
    <property type="entry name" value="CYTH"/>
    <property type="match status" value="1"/>
</dbReference>
<evidence type="ECO:0000256" key="1">
    <source>
        <dbReference type="PIRSR" id="PIRSR016487-1"/>
    </source>
</evidence>
<accession>A0A2P1PUS6</accession>
<sequence length="166" mass="18745">MGIEIERKFLIIGDAWRTAVTRSIRMAQAYLGGDRCSTRVRIEGESAKLNIKSLSTGIERLEFEYDIPVADANVLMAELAGKRVEKIRHLVALDDVLFEIDEFLSDNQGLIVAEVELESAEAAYPKPAWLGREVSLERRYLNLALAEQAFAMWPDREAILMELQSC</sequence>
<gene>
    <name evidence="3" type="ORF">C7S18_15970</name>
</gene>